<comment type="function">
    <text evidence="1">Could be involved in insertion of integral membrane proteins into the membrane.</text>
</comment>
<dbReference type="SMART" id="SM01234">
    <property type="entry name" value="Haemolytic"/>
    <property type="match status" value="1"/>
</dbReference>
<dbReference type="Proteomes" id="UP000549457">
    <property type="component" value="Unassembled WGS sequence"/>
</dbReference>
<name>A0A840SUD6_9RHOB</name>
<dbReference type="HAMAP" id="MF_00386">
    <property type="entry name" value="UPF0161_YidD"/>
    <property type="match status" value="1"/>
</dbReference>
<accession>A0A840SUD6</accession>
<sequence>MTPLAHVLAVPVRAYRLVLSPWVGHSCRFQPTCSAYALEALGRHGALRGSWLTARRLCRCHPWGASGFDPVPPQGPHS</sequence>
<organism evidence="2 3">
    <name type="scientific">Amaricoccus macauensis</name>
    <dbReference type="NCBI Taxonomy" id="57001"/>
    <lineage>
        <taxon>Bacteria</taxon>
        <taxon>Pseudomonadati</taxon>
        <taxon>Pseudomonadota</taxon>
        <taxon>Alphaproteobacteria</taxon>
        <taxon>Rhodobacterales</taxon>
        <taxon>Paracoccaceae</taxon>
        <taxon>Amaricoccus</taxon>
    </lineage>
</organism>
<dbReference type="Pfam" id="PF01809">
    <property type="entry name" value="YidD"/>
    <property type="match status" value="1"/>
</dbReference>
<keyword evidence="3" id="KW-1185">Reference proteome</keyword>
<dbReference type="InterPro" id="IPR002696">
    <property type="entry name" value="Membr_insert_effic_factor_YidD"/>
</dbReference>
<keyword evidence="1" id="KW-0472">Membrane</keyword>
<dbReference type="NCBIfam" id="TIGR00278">
    <property type="entry name" value="membrane protein insertion efficiency factor YidD"/>
    <property type="match status" value="1"/>
</dbReference>
<gene>
    <name evidence="2" type="ORF">HNP73_002830</name>
</gene>
<comment type="subcellular location">
    <subcellularLocation>
        <location evidence="1">Cell membrane</location>
        <topology evidence="1">Peripheral membrane protein</topology>
        <orientation evidence="1">Cytoplasmic side</orientation>
    </subcellularLocation>
</comment>
<evidence type="ECO:0000313" key="2">
    <source>
        <dbReference type="EMBL" id="MBB5222883.1"/>
    </source>
</evidence>
<dbReference type="AlphaFoldDB" id="A0A840SUD6"/>
<dbReference type="PANTHER" id="PTHR33383:SF1">
    <property type="entry name" value="MEMBRANE PROTEIN INSERTION EFFICIENCY FACTOR-RELATED"/>
    <property type="match status" value="1"/>
</dbReference>
<dbReference type="PANTHER" id="PTHR33383">
    <property type="entry name" value="MEMBRANE PROTEIN INSERTION EFFICIENCY FACTOR-RELATED"/>
    <property type="match status" value="1"/>
</dbReference>
<comment type="caution">
    <text evidence="2">The sequence shown here is derived from an EMBL/GenBank/DDBJ whole genome shotgun (WGS) entry which is preliminary data.</text>
</comment>
<evidence type="ECO:0000256" key="1">
    <source>
        <dbReference type="HAMAP-Rule" id="MF_00386"/>
    </source>
</evidence>
<proteinExistence type="inferred from homology"/>
<dbReference type="RefSeq" id="WP_184150814.1">
    <property type="nucleotide sequence ID" value="NZ_JACHFM010000003.1"/>
</dbReference>
<evidence type="ECO:0000313" key="3">
    <source>
        <dbReference type="Proteomes" id="UP000549457"/>
    </source>
</evidence>
<keyword evidence="1" id="KW-1003">Cell membrane</keyword>
<reference evidence="2 3" key="1">
    <citation type="submission" date="2020-08" db="EMBL/GenBank/DDBJ databases">
        <title>Genomic Encyclopedia of Type Strains, Phase IV (KMG-IV): sequencing the most valuable type-strain genomes for metagenomic binning, comparative biology and taxonomic classification.</title>
        <authorList>
            <person name="Goeker M."/>
        </authorList>
    </citation>
    <scope>NUCLEOTIDE SEQUENCE [LARGE SCALE GENOMIC DNA]</scope>
    <source>
        <strain evidence="2 3">DSM 101730</strain>
    </source>
</reference>
<dbReference type="EMBL" id="JACHFM010000003">
    <property type="protein sequence ID" value="MBB5222883.1"/>
    <property type="molecule type" value="Genomic_DNA"/>
</dbReference>
<comment type="similarity">
    <text evidence="1">Belongs to the UPF0161 family.</text>
</comment>
<protein>
    <recommendedName>
        <fullName evidence="1">Putative membrane protein insertion efficiency factor</fullName>
    </recommendedName>
</protein>
<dbReference type="GO" id="GO:0005886">
    <property type="term" value="C:plasma membrane"/>
    <property type="evidence" value="ECO:0007669"/>
    <property type="project" value="UniProtKB-SubCell"/>
</dbReference>